<keyword evidence="3" id="KW-1185">Reference proteome</keyword>
<dbReference type="OrthoDB" id="480426at2"/>
<reference evidence="3" key="1">
    <citation type="submission" date="2016-10" db="EMBL/GenBank/DDBJ databases">
        <authorList>
            <person name="Varghese N."/>
            <person name="Submissions S."/>
        </authorList>
    </citation>
    <scope>NUCLEOTIDE SEQUENCE [LARGE SCALE GENOMIC DNA]</scope>
    <source>
        <strain evidence="3">CGMCC 1.11014</strain>
    </source>
</reference>
<evidence type="ECO:0000313" key="3">
    <source>
        <dbReference type="Proteomes" id="UP000199391"/>
    </source>
</evidence>
<dbReference type="Gene3D" id="2.160.20.160">
    <property type="match status" value="1"/>
</dbReference>
<dbReference type="EMBL" id="FPBO01000053">
    <property type="protein sequence ID" value="SFV16563.1"/>
    <property type="molecule type" value="Genomic_DNA"/>
</dbReference>
<evidence type="ECO:0000313" key="2">
    <source>
        <dbReference type="EMBL" id="SFV16563.1"/>
    </source>
</evidence>
<dbReference type="Proteomes" id="UP000199391">
    <property type="component" value="Unassembled WGS sequence"/>
</dbReference>
<dbReference type="AlphaFoldDB" id="A0A1I7M3T5"/>
<name>A0A1I7M3T5_9BURK</name>
<evidence type="ECO:0000259" key="1">
    <source>
        <dbReference type="Pfam" id="PF13946"/>
    </source>
</evidence>
<dbReference type="Pfam" id="PF13946">
    <property type="entry name" value="DUF4214"/>
    <property type="match status" value="2"/>
</dbReference>
<feature type="domain" description="DUF4214" evidence="1">
    <location>
        <begin position="375"/>
        <end position="405"/>
    </location>
</feature>
<feature type="domain" description="DUF4214" evidence="1">
    <location>
        <begin position="407"/>
        <end position="476"/>
    </location>
</feature>
<dbReference type="RefSeq" id="WP_093560918.1">
    <property type="nucleotide sequence ID" value="NZ_FPBO01000053.1"/>
</dbReference>
<sequence>MTTVAINLSQAALDNLAAHRAQYGADTLASWFDQFIKAGYRFAADHYYYDSIALTPPTGTLTYADGARQTFTGLALDTPGAASGSYTAATLEDTVPNGYRLLYEGQLKFGYTTTPANGVAMSNQGGQVAAITLQTMAPAGGAQYDNILGNTTATVRGALVSDGQRFSGAVGALEARADKFLVSSGITGGFQVSGDAVAIGQNTAGTTVGGTLATFAQRYADGSAIDVRGALAVTGDTVFDERVLSNAAHFSGNDDISVTLPATLATPWVVMSGEGDDKVTLTGGGIQLSVYAGNGDDTVVLGNHNHAVDGGAGLDTVIAAGGRGAYAIAARAGGGYMLTSLAGGGADTLAGVERLTLDDASIALDIDGSGGQAYRLYQAAFDRAPDSAGLGYWIKMMDNGLAQREVARHFAASAEFQELYGVRLSNSELVNSFYRNALHREPDQAGYEYWLDVLNRKLVTAADMLAMFSESPENQHAMAAVIGNGFAYTPYG</sequence>
<dbReference type="InterPro" id="IPR038255">
    <property type="entry name" value="PBS_linker_sf"/>
</dbReference>
<organism evidence="2 3">
    <name type="scientific">Pseudoduganella namucuonensis</name>
    <dbReference type="NCBI Taxonomy" id="1035707"/>
    <lineage>
        <taxon>Bacteria</taxon>
        <taxon>Pseudomonadati</taxon>
        <taxon>Pseudomonadota</taxon>
        <taxon>Betaproteobacteria</taxon>
        <taxon>Burkholderiales</taxon>
        <taxon>Oxalobacteraceae</taxon>
        <taxon>Telluria group</taxon>
        <taxon>Pseudoduganella</taxon>
    </lineage>
</organism>
<proteinExistence type="predicted"/>
<dbReference type="InterPro" id="IPR025282">
    <property type="entry name" value="DUF4214"/>
</dbReference>
<dbReference type="Gene3D" id="1.10.3130.20">
    <property type="entry name" value="Phycobilisome linker domain"/>
    <property type="match status" value="1"/>
</dbReference>
<protein>
    <recommendedName>
        <fullName evidence="1">DUF4214 domain-containing protein</fullName>
    </recommendedName>
</protein>
<gene>
    <name evidence="2" type="ORF">SAMN05216552_105323</name>
</gene>
<dbReference type="STRING" id="1035707.SAMN05216552_105323"/>
<accession>A0A1I7M3T5</accession>